<feature type="transmembrane region" description="Helical" evidence="1">
    <location>
        <begin position="21"/>
        <end position="46"/>
    </location>
</feature>
<organism evidence="2">
    <name type="scientific">Anguilla anguilla</name>
    <name type="common">European freshwater eel</name>
    <name type="synonym">Muraena anguilla</name>
    <dbReference type="NCBI Taxonomy" id="7936"/>
    <lineage>
        <taxon>Eukaryota</taxon>
        <taxon>Metazoa</taxon>
        <taxon>Chordata</taxon>
        <taxon>Craniata</taxon>
        <taxon>Vertebrata</taxon>
        <taxon>Euteleostomi</taxon>
        <taxon>Actinopterygii</taxon>
        <taxon>Neopterygii</taxon>
        <taxon>Teleostei</taxon>
        <taxon>Anguilliformes</taxon>
        <taxon>Anguillidae</taxon>
        <taxon>Anguilla</taxon>
    </lineage>
</organism>
<keyword evidence="1" id="KW-1133">Transmembrane helix</keyword>
<protein>
    <submittedName>
        <fullName evidence="2">Uncharacterized protein</fullName>
    </submittedName>
</protein>
<keyword evidence="1" id="KW-0812">Transmembrane</keyword>
<evidence type="ECO:0000313" key="2">
    <source>
        <dbReference type="EMBL" id="JAI04917.1"/>
    </source>
</evidence>
<accession>A0A0E9XR71</accession>
<dbReference type="AlphaFoldDB" id="A0A0E9XR71"/>
<reference evidence="2" key="1">
    <citation type="submission" date="2014-11" db="EMBL/GenBank/DDBJ databases">
        <authorList>
            <person name="Amaro Gonzalez C."/>
        </authorList>
    </citation>
    <scope>NUCLEOTIDE SEQUENCE</scope>
</reference>
<name>A0A0E9XR71_ANGAN</name>
<proteinExistence type="predicted"/>
<keyword evidence="1" id="KW-0472">Membrane</keyword>
<dbReference type="EMBL" id="GBXM01003661">
    <property type="protein sequence ID" value="JAI04917.1"/>
    <property type="molecule type" value="Transcribed_RNA"/>
</dbReference>
<reference evidence="2" key="2">
    <citation type="journal article" date="2015" name="Fish Shellfish Immunol.">
        <title>Early steps in the European eel (Anguilla anguilla)-Vibrio vulnificus interaction in the gills: Role of the RtxA13 toxin.</title>
        <authorList>
            <person name="Callol A."/>
            <person name="Pajuelo D."/>
            <person name="Ebbesson L."/>
            <person name="Teles M."/>
            <person name="MacKenzie S."/>
            <person name="Amaro C."/>
        </authorList>
    </citation>
    <scope>NUCLEOTIDE SEQUENCE</scope>
</reference>
<evidence type="ECO:0000256" key="1">
    <source>
        <dbReference type="SAM" id="Phobius"/>
    </source>
</evidence>
<sequence>MKKDQNHLGKRQRYLEQMLGILLLIFNTLFNIMCIFIMCDISLIYFRYFRYFAFAST</sequence>